<protein>
    <submittedName>
        <fullName evidence="1">Uncharacterized protein</fullName>
    </submittedName>
</protein>
<dbReference type="EMBL" id="CM056744">
    <property type="protein sequence ID" value="KAJ8666434.1"/>
    <property type="molecule type" value="Genomic_DNA"/>
</dbReference>
<gene>
    <name evidence="1" type="ORF">QAD02_008096</name>
</gene>
<evidence type="ECO:0000313" key="1">
    <source>
        <dbReference type="EMBL" id="KAJ8666434.1"/>
    </source>
</evidence>
<accession>A0ACC2N5W2</accession>
<keyword evidence="2" id="KW-1185">Reference proteome</keyword>
<proteinExistence type="predicted"/>
<name>A0ACC2N5W2_9HYME</name>
<comment type="caution">
    <text evidence="1">The sequence shown here is derived from an EMBL/GenBank/DDBJ whole genome shotgun (WGS) entry which is preliminary data.</text>
</comment>
<evidence type="ECO:0000313" key="2">
    <source>
        <dbReference type="Proteomes" id="UP001239111"/>
    </source>
</evidence>
<dbReference type="Proteomes" id="UP001239111">
    <property type="component" value="Chromosome 4"/>
</dbReference>
<organism evidence="1 2">
    <name type="scientific">Eretmocerus hayati</name>
    <dbReference type="NCBI Taxonomy" id="131215"/>
    <lineage>
        <taxon>Eukaryota</taxon>
        <taxon>Metazoa</taxon>
        <taxon>Ecdysozoa</taxon>
        <taxon>Arthropoda</taxon>
        <taxon>Hexapoda</taxon>
        <taxon>Insecta</taxon>
        <taxon>Pterygota</taxon>
        <taxon>Neoptera</taxon>
        <taxon>Endopterygota</taxon>
        <taxon>Hymenoptera</taxon>
        <taxon>Apocrita</taxon>
        <taxon>Proctotrupomorpha</taxon>
        <taxon>Chalcidoidea</taxon>
        <taxon>Aphelinidae</taxon>
        <taxon>Aphelininae</taxon>
        <taxon>Eretmocerus</taxon>
    </lineage>
</organism>
<reference evidence="1" key="1">
    <citation type="submission" date="2023-04" db="EMBL/GenBank/DDBJ databases">
        <title>A chromosome-level genome assembly of the parasitoid wasp Eretmocerus hayati.</title>
        <authorList>
            <person name="Zhong Y."/>
            <person name="Liu S."/>
            <person name="Liu Y."/>
        </authorList>
    </citation>
    <scope>NUCLEOTIDE SEQUENCE</scope>
    <source>
        <strain evidence="1">ZJU_SS_LIU_2023</strain>
    </source>
</reference>
<sequence>MAPRESGSAEGNFHFLSVDDIIHKLSGKVCVQDSPSIWPVLEVHGGRDLLCNLCSRFREGGADVVATQVNFDYLHEIDRSDLYVPCCRVCFCDFWLVRPIWECSECVSTEIGSEQCKIAVASAVQILKTRQHPRERQYWLNLPDEAFNFQANKAR</sequence>